<reference evidence="4" key="1">
    <citation type="journal article" date="2019" name="Int. J. Syst. Evol. Microbiol.">
        <title>The Global Catalogue of Microorganisms (GCM) 10K type strain sequencing project: providing services to taxonomists for standard genome sequencing and annotation.</title>
        <authorList>
            <consortium name="The Broad Institute Genomics Platform"/>
            <consortium name="The Broad Institute Genome Sequencing Center for Infectious Disease"/>
            <person name="Wu L."/>
            <person name="Ma J."/>
        </authorList>
    </citation>
    <scope>NUCLEOTIDE SEQUENCE [LARGE SCALE GENOMIC DNA]</scope>
    <source>
        <strain evidence="4">KCTC 52606</strain>
    </source>
</reference>
<dbReference type="EMBL" id="JBHRSU010000004">
    <property type="protein sequence ID" value="MFC3100141.1"/>
    <property type="molecule type" value="Genomic_DNA"/>
</dbReference>
<evidence type="ECO:0008006" key="5">
    <source>
        <dbReference type="Google" id="ProtNLM"/>
    </source>
</evidence>
<feature type="compositionally biased region" description="Basic residues" evidence="1">
    <location>
        <begin position="120"/>
        <end position="129"/>
    </location>
</feature>
<comment type="caution">
    <text evidence="3">The sequence shown here is derived from an EMBL/GenBank/DDBJ whole genome shotgun (WGS) entry which is preliminary data.</text>
</comment>
<evidence type="ECO:0000256" key="1">
    <source>
        <dbReference type="SAM" id="MobiDB-lite"/>
    </source>
</evidence>
<evidence type="ECO:0000313" key="4">
    <source>
        <dbReference type="Proteomes" id="UP001595378"/>
    </source>
</evidence>
<proteinExistence type="predicted"/>
<accession>A0ABV7EEZ7</accession>
<keyword evidence="2" id="KW-1133">Transmembrane helix</keyword>
<feature type="region of interest" description="Disordered" evidence="1">
    <location>
        <begin position="120"/>
        <end position="145"/>
    </location>
</feature>
<gene>
    <name evidence="3" type="ORF">ACFODK_04475</name>
</gene>
<keyword evidence="4" id="KW-1185">Reference proteome</keyword>
<name>A0ABV7EEZ7_9SPHN</name>
<organism evidence="3 4">
    <name type="scientific">Alteraurantiacibacter lauratis</name>
    <dbReference type="NCBI Taxonomy" id="2054627"/>
    <lineage>
        <taxon>Bacteria</taxon>
        <taxon>Pseudomonadati</taxon>
        <taxon>Pseudomonadota</taxon>
        <taxon>Alphaproteobacteria</taxon>
        <taxon>Sphingomonadales</taxon>
        <taxon>Erythrobacteraceae</taxon>
        <taxon>Alteraurantiacibacter</taxon>
    </lineage>
</organism>
<keyword evidence="2" id="KW-0472">Membrane</keyword>
<feature type="transmembrane region" description="Helical" evidence="2">
    <location>
        <begin position="77"/>
        <end position="97"/>
    </location>
</feature>
<feature type="transmembrane region" description="Helical" evidence="2">
    <location>
        <begin position="26"/>
        <end position="46"/>
    </location>
</feature>
<dbReference type="RefSeq" id="WP_336917941.1">
    <property type="nucleotide sequence ID" value="NZ_JBANRN010000003.1"/>
</dbReference>
<dbReference type="Proteomes" id="UP001595378">
    <property type="component" value="Unassembled WGS sequence"/>
</dbReference>
<evidence type="ECO:0000256" key="2">
    <source>
        <dbReference type="SAM" id="Phobius"/>
    </source>
</evidence>
<evidence type="ECO:0000313" key="3">
    <source>
        <dbReference type="EMBL" id="MFC3100141.1"/>
    </source>
</evidence>
<keyword evidence="2" id="KW-0812">Transmembrane</keyword>
<protein>
    <recommendedName>
        <fullName evidence="5">DUF2842 domain-containing protein</fullName>
    </recommendedName>
</protein>
<sequence>MATNRKNKRPLPFRERLRRFGRDLRAGWPIYAFMVVYCGVLFLVAIDPLVSPHMPTVGRNKILAALPLSYHLLGGGWRQFLLFGLVILPWVALLAWLPRLPRWLREQREWERKAVIRRARDRHRRARRRAEREASAAKGGQDATD</sequence>